<feature type="compositionally biased region" description="Basic residues" evidence="1">
    <location>
        <begin position="64"/>
        <end position="78"/>
    </location>
</feature>
<dbReference type="AlphaFoldDB" id="A0A5B7I436"/>
<keyword evidence="3" id="KW-1185">Reference proteome</keyword>
<evidence type="ECO:0000313" key="2">
    <source>
        <dbReference type="EMBL" id="MPC76257.1"/>
    </source>
</evidence>
<evidence type="ECO:0000256" key="1">
    <source>
        <dbReference type="SAM" id="MobiDB-lite"/>
    </source>
</evidence>
<accession>A0A5B7I436</accession>
<protein>
    <submittedName>
        <fullName evidence="2">Uncharacterized protein</fullName>
    </submittedName>
</protein>
<dbReference type="EMBL" id="VSRR010042945">
    <property type="protein sequence ID" value="MPC76257.1"/>
    <property type="molecule type" value="Genomic_DNA"/>
</dbReference>
<organism evidence="2 3">
    <name type="scientific">Portunus trituberculatus</name>
    <name type="common">Swimming crab</name>
    <name type="synonym">Neptunus trituberculatus</name>
    <dbReference type="NCBI Taxonomy" id="210409"/>
    <lineage>
        <taxon>Eukaryota</taxon>
        <taxon>Metazoa</taxon>
        <taxon>Ecdysozoa</taxon>
        <taxon>Arthropoda</taxon>
        <taxon>Crustacea</taxon>
        <taxon>Multicrustacea</taxon>
        <taxon>Malacostraca</taxon>
        <taxon>Eumalacostraca</taxon>
        <taxon>Eucarida</taxon>
        <taxon>Decapoda</taxon>
        <taxon>Pleocyemata</taxon>
        <taxon>Brachyura</taxon>
        <taxon>Eubrachyura</taxon>
        <taxon>Portunoidea</taxon>
        <taxon>Portunidae</taxon>
        <taxon>Portuninae</taxon>
        <taxon>Portunus</taxon>
    </lineage>
</organism>
<sequence length="78" mass="8618">MAVLTRTKGTAGRNRHLLQEAKYEVGNEQVEGSVAWVAGRVGTSSTGSLRPQESTGNMGISLLPRRRRKRRRRRSAGI</sequence>
<proteinExistence type="predicted"/>
<evidence type="ECO:0000313" key="3">
    <source>
        <dbReference type="Proteomes" id="UP000324222"/>
    </source>
</evidence>
<comment type="caution">
    <text evidence="2">The sequence shown here is derived from an EMBL/GenBank/DDBJ whole genome shotgun (WGS) entry which is preliminary data.</text>
</comment>
<name>A0A5B7I436_PORTR</name>
<gene>
    <name evidence="2" type="ORF">E2C01_070664</name>
</gene>
<feature type="region of interest" description="Disordered" evidence="1">
    <location>
        <begin position="42"/>
        <end position="78"/>
    </location>
</feature>
<reference evidence="2 3" key="1">
    <citation type="submission" date="2019-05" db="EMBL/GenBank/DDBJ databases">
        <title>Another draft genome of Portunus trituberculatus and its Hox gene families provides insights of decapod evolution.</title>
        <authorList>
            <person name="Jeong J.-H."/>
            <person name="Song I."/>
            <person name="Kim S."/>
            <person name="Choi T."/>
            <person name="Kim D."/>
            <person name="Ryu S."/>
            <person name="Kim W."/>
        </authorList>
    </citation>
    <scope>NUCLEOTIDE SEQUENCE [LARGE SCALE GENOMIC DNA]</scope>
    <source>
        <tissue evidence="2">Muscle</tissue>
    </source>
</reference>
<feature type="compositionally biased region" description="Polar residues" evidence="1">
    <location>
        <begin position="42"/>
        <end position="58"/>
    </location>
</feature>
<dbReference type="Proteomes" id="UP000324222">
    <property type="component" value="Unassembled WGS sequence"/>
</dbReference>